<dbReference type="EMBL" id="AP022567">
    <property type="protein sequence ID" value="BBX37104.1"/>
    <property type="molecule type" value="Genomic_DNA"/>
</dbReference>
<feature type="domain" description="Transposase-like Mu C-terminal" evidence="1">
    <location>
        <begin position="1"/>
        <end position="52"/>
    </location>
</feature>
<dbReference type="Pfam" id="PF09299">
    <property type="entry name" value="Mu-transpos_C"/>
    <property type="match status" value="1"/>
</dbReference>
<accession>A0ABN5YG63</accession>
<dbReference type="InterPro" id="IPR015378">
    <property type="entry name" value="Transposase-like_Mu_C"/>
</dbReference>
<gene>
    <name evidence="2" type="ORF">MMAGJ_63860</name>
</gene>
<evidence type="ECO:0000313" key="3">
    <source>
        <dbReference type="Proteomes" id="UP000465622"/>
    </source>
</evidence>
<proteinExistence type="predicted"/>
<protein>
    <recommendedName>
        <fullName evidence="1">Transposase-like Mu C-terminal domain-containing protein</fullName>
    </recommendedName>
</protein>
<keyword evidence="3" id="KW-1185">Reference proteome</keyword>
<organism evidence="2 3">
    <name type="scientific">Mycolicibacterium mageritense</name>
    <name type="common">Mycobacterium mageritense</name>
    <dbReference type="NCBI Taxonomy" id="53462"/>
    <lineage>
        <taxon>Bacteria</taxon>
        <taxon>Bacillati</taxon>
        <taxon>Actinomycetota</taxon>
        <taxon>Actinomycetes</taxon>
        <taxon>Mycobacteriales</taxon>
        <taxon>Mycobacteriaceae</taxon>
        <taxon>Mycolicibacterium</taxon>
    </lineage>
</organism>
<dbReference type="Proteomes" id="UP000465622">
    <property type="component" value="Chromosome"/>
</dbReference>
<name>A0ABN5YG63_MYCME</name>
<evidence type="ECO:0000259" key="1">
    <source>
        <dbReference type="Pfam" id="PF09299"/>
    </source>
</evidence>
<sequence length="150" mass="16392">MWSEFRTVTKTATVSLHSNTYRVDPALAGRRVELVFSPFDLETIEVRYRDQSFGAAIAHTITRHAHPKARPETVDSGPAPAVTGIDYLALTAAAHHEQLRQDERIGYHALYGPRTDRTIDAPGDHAQIPGQLSITDLDPGNAAHEDGVSA</sequence>
<reference evidence="2 3" key="1">
    <citation type="journal article" date="2019" name="Emerg. Microbes Infect.">
        <title>Comprehensive subspecies identification of 175 nontuberculous mycobacteria species based on 7547 genomic profiles.</title>
        <authorList>
            <person name="Matsumoto Y."/>
            <person name="Kinjo T."/>
            <person name="Motooka D."/>
            <person name="Nabeya D."/>
            <person name="Jung N."/>
            <person name="Uechi K."/>
            <person name="Horii T."/>
            <person name="Iida T."/>
            <person name="Fujita J."/>
            <person name="Nakamura S."/>
        </authorList>
    </citation>
    <scope>NUCLEOTIDE SEQUENCE [LARGE SCALE GENOMIC DNA]</scope>
    <source>
        <strain evidence="2 3">JCM 12375</strain>
    </source>
</reference>
<evidence type="ECO:0000313" key="2">
    <source>
        <dbReference type="EMBL" id="BBX37104.1"/>
    </source>
</evidence>